<organism evidence="1 2">
    <name type="scientific">Synaphobranchus kaupii</name>
    <name type="common">Kaup's arrowtooth eel</name>
    <dbReference type="NCBI Taxonomy" id="118154"/>
    <lineage>
        <taxon>Eukaryota</taxon>
        <taxon>Metazoa</taxon>
        <taxon>Chordata</taxon>
        <taxon>Craniata</taxon>
        <taxon>Vertebrata</taxon>
        <taxon>Euteleostomi</taxon>
        <taxon>Actinopterygii</taxon>
        <taxon>Neopterygii</taxon>
        <taxon>Teleostei</taxon>
        <taxon>Anguilliformes</taxon>
        <taxon>Synaphobranchidae</taxon>
        <taxon>Synaphobranchus</taxon>
    </lineage>
</organism>
<dbReference type="EMBL" id="JAINUF010000002">
    <property type="protein sequence ID" value="KAJ8374549.1"/>
    <property type="molecule type" value="Genomic_DNA"/>
</dbReference>
<dbReference type="Proteomes" id="UP001152622">
    <property type="component" value="Chromosome 2"/>
</dbReference>
<gene>
    <name evidence="1" type="ORF">SKAU_G00051290</name>
</gene>
<protein>
    <submittedName>
        <fullName evidence="1">Uncharacterized protein</fullName>
    </submittedName>
</protein>
<sequence length="100" mass="11052">MPELRSCCTLCIRMEFFLPAEKHIRGGGPPLVRGGRVGFGGVLQSHAWADVRRSTCRLARLARGRPGAAHDKHKAPRREETNLAAEIAFFTELTEAATHM</sequence>
<keyword evidence="2" id="KW-1185">Reference proteome</keyword>
<name>A0A9Q1J7M2_SYNKA</name>
<proteinExistence type="predicted"/>
<comment type="caution">
    <text evidence="1">The sequence shown here is derived from an EMBL/GenBank/DDBJ whole genome shotgun (WGS) entry which is preliminary data.</text>
</comment>
<evidence type="ECO:0000313" key="2">
    <source>
        <dbReference type="Proteomes" id="UP001152622"/>
    </source>
</evidence>
<reference evidence="1" key="1">
    <citation type="journal article" date="2023" name="Science">
        <title>Genome structures resolve the early diversification of teleost fishes.</title>
        <authorList>
            <person name="Parey E."/>
            <person name="Louis A."/>
            <person name="Montfort J."/>
            <person name="Bouchez O."/>
            <person name="Roques C."/>
            <person name="Iampietro C."/>
            <person name="Lluch J."/>
            <person name="Castinel A."/>
            <person name="Donnadieu C."/>
            <person name="Desvignes T."/>
            <person name="Floi Bucao C."/>
            <person name="Jouanno E."/>
            <person name="Wen M."/>
            <person name="Mejri S."/>
            <person name="Dirks R."/>
            <person name="Jansen H."/>
            <person name="Henkel C."/>
            <person name="Chen W.J."/>
            <person name="Zahm M."/>
            <person name="Cabau C."/>
            <person name="Klopp C."/>
            <person name="Thompson A.W."/>
            <person name="Robinson-Rechavi M."/>
            <person name="Braasch I."/>
            <person name="Lecointre G."/>
            <person name="Bobe J."/>
            <person name="Postlethwait J.H."/>
            <person name="Berthelot C."/>
            <person name="Roest Crollius H."/>
            <person name="Guiguen Y."/>
        </authorList>
    </citation>
    <scope>NUCLEOTIDE SEQUENCE</scope>
    <source>
        <strain evidence="1">WJC10195</strain>
    </source>
</reference>
<accession>A0A9Q1J7M2</accession>
<dbReference type="AlphaFoldDB" id="A0A9Q1J7M2"/>
<evidence type="ECO:0000313" key="1">
    <source>
        <dbReference type="EMBL" id="KAJ8374549.1"/>
    </source>
</evidence>